<keyword evidence="3" id="KW-1185">Reference proteome</keyword>
<evidence type="ECO:0000256" key="1">
    <source>
        <dbReference type="SAM" id="Phobius"/>
    </source>
</evidence>
<gene>
    <name evidence="2" type="ORF">N4S67_16450</name>
</gene>
<organism evidence="2 3">
    <name type="scientific">Mycobacterium deserti</name>
    <dbReference type="NCBI Taxonomy" id="2978347"/>
    <lineage>
        <taxon>Bacteria</taxon>
        <taxon>Bacillati</taxon>
        <taxon>Actinomycetota</taxon>
        <taxon>Actinomycetes</taxon>
        <taxon>Mycobacteriales</taxon>
        <taxon>Mycobacteriaceae</taxon>
        <taxon>Mycobacterium</taxon>
    </lineage>
</organism>
<proteinExistence type="predicted"/>
<keyword evidence="1" id="KW-0472">Membrane</keyword>
<reference evidence="3" key="1">
    <citation type="submission" date="2023-07" db="EMBL/GenBank/DDBJ databases">
        <authorList>
            <person name="Deng Y."/>
            <person name="Zhang Y.-Q."/>
        </authorList>
    </citation>
    <scope>NUCLEOTIDE SEQUENCE [LARGE SCALE GENOMIC DNA]</scope>
    <source>
        <strain evidence="3">CPCC 205710</strain>
    </source>
</reference>
<dbReference type="Proteomes" id="UP001206639">
    <property type="component" value="Unassembled WGS sequence"/>
</dbReference>
<feature type="transmembrane region" description="Helical" evidence="1">
    <location>
        <begin position="34"/>
        <end position="56"/>
    </location>
</feature>
<comment type="caution">
    <text evidence="2">The sequence shown here is derived from an EMBL/GenBank/DDBJ whole genome shotgun (WGS) entry which is preliminary data.</text>
</comment>
<sequence length="276" mass="30138">MLWRYLKVQAYVLLCGAIGPFFLFLYFASDRDSFMSWFFWSGLVVTVADVVAAVVITAKRERLSGRLAALERSGVLALAHVVNIHETGTHINDQPLVKLDLQISGPGLQPFTSQDRVLASIARLPMITSRKLVALVDPATSKYEIDWERSALLSGIIPATFTLAGDDRTFDLSGQVEPLMEVLRILMAHGIGMNNLMDLQSNPAARQQVRDVVRMAAARQPSIVRATAGSTAVAESPGAPQTSTTQRLEELEALRSTGGITENEYATKRQDIIAGL</sequence>
<keyword evidence="1" id="KW-0812">Transmembrane</keyword>
<dbReference type="EMBL" id="JAODWD010000004">
    <property type="protein sequence ID" value="MCT7660008.1"/>
    <property type="molecule type" value="Genomic_DNA"/>
</dbReference>
<evidence type="ECO:0000313" key="3">
    <source>
        <dbReference type="Proteomes" id="UP001206639"/>
    </source>
</evidence>
<dbReference type="RefSeq" id="WP_260994089.1">
    <property type="nucleotide sequence ID" value="NZ_JAODWD010000004.1"/>
</dbReference>
<feature type="transmembrane region" description="Helical" evidence="1">
    <location>
        <begin position="12"/>
        <end position="28"/>
    </location>
</feature>
<name>A0ABT2MCK7_9MYCO</name>
<evidence type="ECO:0000313" key="2">
    <source>
        <dbReference type="EMBL" id="MCT7660008.1"/>
    </source>
</evidence>
<keyword evidence="1" id="KW-1133">Transmembrane helix</keyword>
<accession>A0ABT2MCK7</accession>
<protein>
    <submittedName>
        <fullName evidence="2">SHOCT domain-containing protein</fullName>
    </submittedName>
</protein>